<dbReference type="PROSITE" id="PS00583">
    <property type="entry name" value="PFKB_KINASES_1"/>
    <property type="match status" value="1"/>
</dbReference>
<evidence type="ECO:0000313" key="4">
    <source>
        <dbReference type="EMBL" id="TCL60385.1"/>
    </source>
</evidence>
<evidence type="ECO:0000313" key="5">
    <source>
        <dbReference type="Proteomes" id="UP000295718"/>
    </source>
</evidence>
<accession>A0A4R1R4H6</accession>
<dbReference type="SUPFAM" id="SSF53613">
    <property type="entry name" value="Ribokinase-like"/>
    <property type="match status" value="1"/>
</dbReference>
<keyword evidence="2 4" id="KW-0418">Kinase</keyword>
<reference evidence="4 5" key="1">
    <citation type="submission" date="2019-03" db="EMBL/GenBank/DDBJ databases">
        <title>Genomic Encyclopedia of Type Strains, Phase IV (KMG-IV): sequencing the most valuable type-strain genomes for metagenomic binning, comparative biology and taxonomic classification.</title>
        <authorList>
            <person name="Goeker M."/>
        </authorList>
    </citation>
    <scope>NUCLEOTIDE SEQUENCE [LARGE SCALE GENOMIC DNA]</scope>
    <source>
        <strain evidence="4 5">DSM 100556</strain>
    </source>
</reference>
<dbReference type="STRING" id="1469948.GCA_000732725_00118"/>
<proteinExistence type="predicted"/>
<sequence length="305" mass="34463">MSKFLVAGIVQKETIIKVDKIPIEYSGVTNKPGTIFISAGGDAYNESLALKWLGNSVDFMSMVGADESMELVNPKGSEVTLVTDYILPRLQNTPTAAVFYDEERKQQIFEDIKDLRETAYDIHLFEERAARAEMLVLSNANFCRPLIGIGKELRKPIAVNIREYQESKVCYNEDYLKAADILYVSDDHLIEEPYEFVKSLAAKYRPEIIILGQGADGLILYDKNKNIIAHYNTVRTHGLVNTVGAGNALFSCFLHFYNKTQDSVFAVKNALLFASYKIGFMGTSNGFLTEEQIVQWRNLIWRDGR</sequence>
<dbReference type="Gene3D" id="3.40.1190.20">
    <property type="match status" value="1"/>
</dbReference>
<dbReference type="InterPro" id="IPR011611">
    <property type="entry name" value="PfkB_dom"/>
</dbReference>
<keyword evidence="1" id="KW-0808">Transferase</keyword>
<dbReference type="GO" id="GO:0016301">
    <property type="term" value="F:kinase activity"/>
    <property type="evidence" value="ECO:0007669"/>
    <property type="project" value="UniProtKB-KW"/>
</dbReference>
<keyword evidence="5" id="KW-1185">Reference proteome</keyword>
<evidence type="ECO:0000256" key="1">
    <source>
        <dbReference type="ARBA" id="ARBA00022679"/>
    </source>
</evidence>
<name>A0A4R1R4H6_9FIRM</name>
<dbReference type="InterPro" id="IPR002173">
    <property type="entry name" value="Carboh/pur_kinase_PfkB_CS"/>
</dbReference>
<evidence type="ECO:0000259" key="3">
    <source>
        <dbReference type="Pfam" id="PF00294"/>
    </source>
</evidence>
<dbReference type="OrthoDB" id="9813569at2"/>
<dbReference type="PANTHER" id="PTHR10584">
    <property type="entry name" value="SUGAR KINASE"/>
    <property type="match status" value="1"/>
</dbReference>
<feature type="domain" description="Carbohydrate kinase PfkB" evidence="3">
    <location>
        <begin position="6"/>
        <end position="286"/>
    </location>
</feature>
<dbReference type="Proteomes" id="UP000295718">
    <property type="component" value="Unassembled WGS sequence"/>
</dbReference>
<dbReference type="EMBL" id="SLUO01000002">
    <property type="protein sequence ID" value="TCL60385.1"/>
    <property type="molecule type" value="Genomic_DNA"/>
</dbReference>
<dbReference type="InterPro" id="IPR029056">
    <property type="entry name" value="Ribokinase-like"/>
</dbReference>
<dbReference type="RefSeq" id="WP_031388905.1">
    <property type="nucleotide sequence ID" value="NZ_JPNB01000001.1"/>
</dbReference>
<dbReference type="Pfam" id="PF00294">
    <property type="entry name" value="PfkB"/>
    <property type="match status" value="1"/>
</dbReference>
<comment type="caution">
    <text evidence="4">The sequence shown here is derived from an EMBL/GenBank/DDBJ whole genome shotgun (WGS) entry which is preliminary data.</text>
</comment>
<organism evidence="4 5">
    <name type="scientific">Kineothrix alysoides</name>
    <dbReference type="NCBI Taxonomy" id="1469948"/>
    <lineage>
        <taxon>Bacteria</taxon>
        <taxon>Bacillati</taxon>
        <taxon>Bacillota</taxon>
        <taxon>Clostridia</taxon>
        <taxon>Lachnospirales</taxon>
        <taxon>Lachnospiraceae</taxon>
        <taxon>Kineothrix</taxon>
    </lineage>
</organism>
<dbReference type="AlphaFoldDB" id="A0A4R1R4H6"/>
<protein>
    <submittedName>
        <fullName evidence="4">Ribokinase</fullName>
    </submittedName>
</protein>
<gene>
    <name evidence="4" type="ORF">EDD76_10280</name>
</gene>
<evidence type="ECO:0000256" key="2">
    <source>
        <dbReference type="ARBA" id="ARBA00022777"/>
    </source>
</evidence>
<dbReference type="PANTHER" id="PTHR10584:SF166">
    <property type="entry name" value="RIBOKINASE"/>
    <property type="match status" value="1"/>
</dbReference>